<reference evidence="3 4" key="1">
    <citation type="submission" date="2016-03" db="EMBL/GenBank/DDBJ databases">
        <title>How can Kluyveromyces marxianus grow so fast - potential evolutionary course in Saccharomyces Complex revealed by comparative genomics.</title>
        <authorList>
            <person name="Mo W."/>
            <person name="Lu W."/>
            <person name="Yang X."/>
            <person name="Qi J."/>
            <person name="Lv H."/>
        </authorList>
    </citation>
    <scope>NUCLEOTIDE SEQUENCE [LARGE SCALE GENOMIC DNA]</scope>
    <source>
        <strain evidence="3 4">FIM1</strain>
    </source>
</reference>
<dbReference type="InterPro" id="IPR050782">
    <property type="entry name" value="PP1_regulatory_subunit_3"/>
</dbReference>
<evidence type="ECO:0000256" key="1">
    <source>
        <dbReference type="SAM" id="MobiDB-lite"/>
    </source>
</evidence>
<feature type="compositionally biased region" description="Polar residues" evidence="1">
    <location>
        <begin position="210"/>
        <end position="227"/>
    </location>
</feature>
<feature type="region of interest" description="Disordered" evidence="1">
    <location>
        <begin position="54"/>
        <end position="99"/>
    </location>
</feature>
<keyword evidence="4" id="KW-1185">Reference proteome</keyword>
<name>A0ABX6ETQ5_KLUMA</name>
<feature type="compositionally biased region" description="Polar residues" evidence="1">
    <location>
        <begin position="275"/>
        <end position="284"/>
    </location>
</feature>
<gene>
    <name evidence="3" type="primary">GAC1</name>
    <name evidence="3" type="ORF">FIM1_1564</name>
</gene>
<dbReference type="EMBL" id="CP015055">
    <property type="protein sequence ID" value="QGN14890.1"/>
    <property type="molecule type" value="Genomic_DNA"/>
</dbReference>
<feature type="compositionally biased region" description="Basic and acidic residues" evidence="1">
    <location>
        <begin position="86"/>
        <end position="99"/>
    </location>
</feature>
<feature type="region of interest" description="Disordered" evidence="1">
    <location>
        <begin position="141"/>
        <end position="229"/>
    </location>
</feature>
<dbReference type="Pfam" id="PF03370">
    <property type="entry name" value="CBM_21"/>
    <property type="match status" value="1"/>
</dbReference>
<feature type="compositionally biased region" description="Low complexity" evidence="1">
    <location>
        <begin position="195"/>
        <end position="209"/>
    </location>
</feature>
<dbReference type="Gene3D" id="2.60.40.2440">
    <property type="entry name" value="Carbohydrate binding type-21 domain"/>
    <property type="match status" value="1"/>
</dbReference>
<dbReference type="PROSITE" id="PS51159">
    <property type="entry name" value="CBM21"/>
    <property type="match status" value="1"/>
</dbReference>
<evidence type="ECO:0000313" key="4">
    <source>
        <dbReference type="Proteomes" id="UP000422736"/>
    </source>
</evidence>
<feature type="compositionally biased region" description="Polar residues" evidence="1">
    <location>
        <begin position="668"/>
        <end position="686"/>
    </location>
</feature>
<feature type="compositionally biased region" description="Polar residues" evidence="1">
    <location>
        <begin position="144"/>
        <end position="167"/>
    </location>
</feature>
<protein>
    <submittedName>
        <fullName evidence="3">Protein GAC1</fullName>
    </submittedName>
</protein>
<evidence type="ECO:0000259" key="2">
    <source>
        <dbReference type="PROSITE" id="PS51159"/>
    </source>
</evidence>
<feature type="compositionally biased region" description="Polar residues" evidence="1">
    <location>
        <begin position="175"/>
        <end position="188"/>
    </location>
</feature>
<feature type="compositionally biased region" description="Low complexity" evidence="1">
    <location>
        <begin position="643"/>
        <end position="657"/>
    </location>
</feature>
<dbReference type="InterPro" id="IPR038175">
    <property type="entry name" value="CBM21_dom_sf"/>
</dbReference>
<organism evidence="3 4">
    <name type="scientific">Kluyveromyces marxianus</name>
    <name type="common">Yeast</name>
    <name type="synonym">Candida kefyr</name>
    <dbReference type="NCBI Taxonomy" id="4911"/>
    <lineage>
        <taxon>Eukaryota</taxon>
        <taxon>Fungi</taxon>
        <taxon>Dikarya</taxon>
        <taxon>Ascomycota</taxon>
        <taxon>Saccharomycotina</taxon>
        <taxon>Saccharomycetes</taxon>
        <taxon>Saccharomycetales</taxon>
        <taxon>Saccharomycetaceae</taxon>
        <taxon>Kluyveromyces</taxon>
    </lineage>
</organism>
<feature type="compositionally biased region" description="Low complexity" evidence="1">
    <location>
        <begin position="294"/>
        <end position="308"/>
    </location>
</feature>
<proteinExistence type="predicted"/>
<feature type="compositionally biased region" description="Polar residues" evidence="1">
    <location>
        <begin position="59"/>
        <end position="71"/>
    </location>
</feature>
<feature type="domain" description="CBM21" evidence="2">
    <location>
        <begin position="477"/>
        <end position="600"/>
    </location>
</feature>
<accession>A0ABX6ETQ5</accession>
<dbReference type="PANTHER" id="PTHR12307:SF51">
    <property type="entry name" value="SERINE_THREONINE-PROTEIN PHOSPHATASE 1 REGULATORY SUBUNIT GAC1-RELATED"/>
    <property type="match status" value="1"/>
</dbReference>
<feature type="region of interest" description="Disordered" evidence="1">
    <location>
        <begin position="273"/>
        <end position="308"/>
    </location>
</feature>
<evidence type="ECO:0000313" key="3">
    <source>
        <dbReference type="EMBL" id="QGN14890.1"/>
    </source>
</evidence>
<feature type="region of interest" description="Disordered" evidence="1">
    <location>
        <begin position="638"/>
        <end position="686"/>
    </location>
</feature>
<dbReference type="PANTHER" id="PTHR12307">
    <property type="entry name" value="PROTEIN PHOSPHATASE 1 REGULATORY SUBUNIT"/>
    <property type="match status" value="1"/>
</dbReference>
<dbReference type="Proteomes" id="UP000422736">
    <property type="component" value="Chromosome 2"/>
</dbReference>
<sequence>MDSSHSTLTLQSNVGDWLVSPVSASSSSPVPLSLSTDFFNHENDSVETITMDNRHRRVSNSNMTVGQSGTPRSGFMIPASAVSSSEDNRSPRDGEKDDISKCISNLNLYDLLNSTTTQSSSENSSSDISDVSEVEMDLDHNAIPRNTSQRANKGSNVLKNLTSSGNKGNHHETLGSESTGTDSRSPSGSPYPVASTVLSTDSGTSSSSTAANQNTNNIGRLYKQTSHPPILKKLKSSLKLSSSSSQSSISSNKSVRFASELTKVKCFDSSMEPVTISNETSPQISPLDRESPHSHGSSSSTSYSSNIGSRLDPSDSFWFGTQLSKMNLPLSKSIPKFSLSDSDNDLEDSDSDFDLDHLNDPMKDNYCYLPTNYPRTFSTNSNSNSTPSSSSNSNTFSHYGFMFKTNNSNDTMAENVYDSSSNANKFNKNNIDYNNGFNFNLNASPTKDPIQIKSWILKDTNIKKFCPTSMDLNRDLGNYLQGSNIKLHECNSLQLSQGKLTGLIYVANLSFEKFIEIKFSFNDWKDIHYVTANYKRTITDTIDEFQFVINLSSFVYFLKVKNLILHDTLVSPIKIHLCCRYDVNGETYYDNNNYENYKVSLDAITNVRQKSKRKTSRPRLLKSSAIMKRSLSSDNFVTDFSNKSTPPSDPAKAAPPKLGRRFSEDTDYFNSSPLKNVSTNYTTAPLNQNDPKYDELIKSYCFYDPNAASKSRSHNDFNIAYSSSTNSRSESVEHLNSSFNSNSTLIHGFDGATENSATTSKSSPTINI</sequence>
<dbReference type="InterPro" id="IPR005036">
    <property type="entry name" value="CBM21_dom"/>
</dbReference>